<dbReference type="RefSeq" id="WP_110834679.1">
    <property type="nucleotide sequence ID" value="NZ_QKLU01000012.1"/>
</dbReference>
<protein>
    <submittedName>
        <fullName evidence="1">Uncharacterized protein</fullName>
    </submittedName>
</protein>
<reference evidence="1 2" key="1">
    <citation type="submission" date="2018-06" db="EMBL/GenBank/DDBJ databases">
        <title>Genomic Encyclopedia of Archaeal and Bacterial Type Strains, Phase II (KMG-II): from individual species to whole genera.</title>
        <authorList>
            <person name="Goeker M."/>
        </authorList>
    </citation>
    <scope>NUCLEOTIDE SEQUENCE [LARGE SCALE GENOMIC DNA]</scope>
    <source>
        <strain evidence="1 2">DSM 27372</strain>
    </source>
</reference>
<keyword evidence="2" id="KW-1185">Reference proteome</keyword>
<accession>A0A318U668</accession>
<organism evidence="1 2">
    <name type="scientific">Pedobacter nutrimenti</name>
    <dbReference type="NCBI Taxonomy" id="1241337"/>
    <lineage>
        <taxon>Bacteria</taxon>
        <taxon>Pseudomonadati</taxon>
        <taxon>Bacteroidota</taxon>
        <taxon>Sphingobacteriia</taxon>
        <taxon>Sphingobacteriales</taxon>
        <taxon>Sphingobacteriaceae</taxon>
        <taxon>Pedobacter</taxon>
    </lineage>
</organism>
<name>A0A318U668_9SPHI</name>
<proteinExistence type="predicted"/>
<comment type="caution">
    <text evidence="1">The sequence shown here is derived from an EMBL/GenBank/DDBJ whole genome shotgun (WGS) entry which is preliminary data.</text>
</comment>
<evidence type="ECO:0000313" key="2">
    <source>
        <dbReference type="Proteomes" id="UP000248198"/>
    </source>
</evidence>
<gene>
    <name evidence="1" type="ORF">B0O44_1125</name>
</gene>
<dbReference type="Proteomes" id="UP000248198">
    <property type="component" value="Unassembled WGS sequence"/>
</dbReference>
<evidence type="ECO:0000313" key="1">
    <source>
        <dbReference type="EMBL" id="PYF68421.1"/>
    </source>
</evidence>
<dbReference type="EMBL" id="QKLU01000012">
    <property type="protein sequence ID" value="PYF68421.1"/>
    <property type="molecule type" value="Genomic_DNA"/>
</dbReference>
<dbReference type="AlphaFoldDB" id="A0A318U668"/>
<sequence length="84" mass="9702">MGRGYKKVEVDLRKATQPLAIYLSSKGIKYPESHIIYSSPRTFYYRNKNPKTMLLIEGIRLAEHLNVSMESLIEDLSNHSISFI</sequence>